<dbReference type="SMART" id="SM00530">
    <property type="entry name" value="HTH_XRE"/>
    <property type="match status" value="1"/>
</dbReference>
<dbReference type="Pfam" id="PF13560">
    <property type="entry name" value="HTH_31"/>
    <property type="match status" value="1"/>
</dbReference>
<keyword evidence="4" id="KW-1185">Reference proteome</keyword>
<dbReference type="SUPFAM" id="SSF47413">
    <property type="entry name" value="lambda repressor-like DNA-binding domains"/>
    <property type="match status" value="1"/>
</dbReference>
<evidence type="ECO:0000313" key="4">
    <source>
        <dbReference type="Proteomes" id="UP001165685"/>
    </source>
</evidence>
<evidence type="ECO:0000259" key="2">
    <source>
        <dbReference type="PROSITE" id="PS50943"/>
    </source>
</evidence>
<dbReference type="Gene3D" id="1.10.260.40">
    <property type="entry name" value="lambda repressor-like DNA-binding domains"/>
    <property type="match status" value="1"/>
</dbReference>
<dbReference type="PROSITE" id="PS50943">
    <property type="entry name" value="HTH_CROC1"/>
    <property type="match status" value="1"/>
</dbReference>
<organism evidence="3 4">
    <name type="scientific">Nocardiopsis suaedae</name>
    <dbReference type="NCBI Taxonomy" id="3018444"/>
    <lineage>
        <taxon>Bacteria</taxon>
        <taxon>Bacillati</taxon>
        <taxon>Actinomycetota</taxon>
        <taxon>Actinomycetes</taxon>
        <taxon>Streptosporangiales</taxon>
        <taxon>Nocardiopsidaceae</taxon>
        <taxon>Nocardiopsis</taxon>
    </lineage>
</organism>
<dbReference type="EMBL" id="JAQFWP010000068">
    <property type="protein sequence ID" value="MDA2807982.1"/>
    <property type="molecule type" value="Genomic_DNA"/>
</dbReference>
<reference evidence="3" key="1">
    <citation type="submission" date="2023-01" db="EMBL/GenBank/DDBJ databases">
        <title>Draft genome sequence of Nocardiopsis sp. LSu2-4 isolated from halophytes.</title>
        <authorList>
            <person name="Duangmal K."/>
            <person name="Chantavorakit T."/>
        </authorList>
    </citation>
    <scope>NUCLEOTIDE SEQUENCE</scope>
    <source>
        <strain evidence="3">LSu2-4</strain>
    </source>
</reference>
<proteinExistence type="predicted"/>
<dbReference type="InterPro" id="IPR001387">
    <property type="entry name" value="Cro/C1-type_HTH"/>
</dbReference>
<keyword evidence="1" id="KW-0175">Coiled coil</keyword>
<evidence type="ECO:0000313" key="3">
    <source>
        <dbReference type="EMBL" id="MDA2807982.1"/>
    </source>
</evidence>
<dbReference type="Proteomes" id="UP001165685">
    <property type="component" value="Unassembled WGS sequence"/>
</dbReference>
<feature type="coiled-coil region" evidence="1">
    <location>
        <begin position="240"/>
        <end position="267"/>
    </location>
</feature>
<sequence>MTDRVISEVARWGRVLRDLRKNAELTQGDLGRAVNVSGALISGFERGTRMPNRRHIEDLDSTLSTGGTLARTWAETKETEIGIPKSWQSFVAVEREAVEIREYATVIISGLLQSEGYARAVIEPDARADDLVRFRLGRMARLRDDIRIWVLLEEAAARRVVGSSAVQVQAVERLLDLATQPHIRMNIIPMDSTDRPGMAGSFRIARVPDGRLVGHCEYVFGEVVVHGDEVVELMRMYDDLKAAALSVRETRRLLEKMRNEFDELAQEQL</sequence>
<feature type="domain" description="HTH cro/C1-type" evidence="2">
    <location>
        <begin position="16"/>
        <end position="52"/>
    </location>
</feature>
<dbReference type="Pfam" id="PF19054">
    <property type="entry name" value="DUF5753"/>
    <property type="match status" value="1"/>
</dbReference>
<dbReference type="InterPro" id="IPR010982">
    <property type="entry name" value="Lambda_DNA-bd_dom_sf"/>
</dbReference>
<dbReference type="RefSeq" id="WP_270680600.1">
    <property type="nucleotide sequence ID" value="NZ_JAQFWP010000068.1"/>
</dbReference>
<gene>
    <name evidence="3" type="ORF">O4U47_25950</name>
</gene>
<accession>A0ABT4TTM0</accession>
<evidence type="ECO:0000256" key="1">
    <source>
        <dbReference type="SAM" id="Coils"/>
    </source>
</evidence>
<protein>
    <submittedName>
        <fullName evidence="3">Helix-turn-helix transcriptional regulator</fullName>
    </submittedName>
</protein>
<comment type="caution">
    <text evidence="3">The sequence shown here is derived from an EMBL/GenBank/DDBJ whole genome shotgun (WGS) entry which is preliminary data.</text>
</comment>
<dbReference type="InterPro" id="IPR043917">
    <property type="entry name" value="DUF5753"/>
</dbReference>
<name>A0ABT4TTM0_9ACTN</name>
<dbReference type="CDD" id="cd00093">
    <property type="entry name" value="HTH_XRE"/>
    <property type="match status" value="1"/>
</dbReference>